<keyword evidence="3" id="KW-1185">Reference proteome</keyword>
<sequence length="496" mass="53526">MPQVYRRHSENVQRPPPEPRRRSSLAAGPQLTDADDSIVLSDLVRTGEASRLRRRGAMRLDHGLSGAPRPLSTSALPPIGVIGPPQPSPGRPFALPAQPTRPLTPPWAMGNAARDETQDMYADIIGEDPSDASGTVALDEQRRVGEHEDDEESFVLHCGGEIAKVPPTDYSRPYTPSPLPLPPSSASTSSHGRVVPRTNGCGAVIHLRAFPQKTRGVWVGKREATEAVVAMDSVYFERSIVARMMKSACGCVREGVGCAVCGNPLGTRYMPCQAASEGIFTARHKQSTPPRPSRPQYPAGPQYYAPARASSLSRSHHADASGRLSSSTFYVYTFFADHVSSLPACPFPAVEKTEHQPIVSSPLRPTTWLGPTPSASPRSYSPPFAVPSTPEPAPIEPLNAMRRAPPRRDSVFFEPPPGSGLAEEDWMFISPEVARGFDGDEVDAGEGGFDDDDDDRVSVDMQLRGVLDADGVFVEPDVANDPDSPDKTETVTWPGR</sequence>
<feature type="compositionally biased region" description="Basic and acidic residues" evidence="1">
    <location>
        <begin position="7"/>
        <end position="21"/>
    </location>
</feature>
<dbReference type="Proteomes" id="UP000008370">
    <property type="component" value="Unassembled WGS sequence"/>
</dbReference>
<feature type="region of interest" description="Disordered" evidence="1">
    <location>
        <begin position="166"/>
        <end position="193"/>
    </location>
</feature>
<dbReference type="InParanoid" id="K5WRH5"/>
<evidence type="ECO:0000313" key="3">
    <source>
        <dbReference type="Proteomes" id="UP000008370"/>
    </source>
</evidence>
<dbReference type="STRING" id="650164.K5WRH5"/>
<organism evidence="2 3">
    <name type="scientific">Phanerochaete carnosa (strain HHB-10118-sp)</name>
    <name type="common">White-rot fungus</name>
    <name type="synonym">Peniophora carnosa</name>
    <dbReference type="NCBI Taxonomy" id="650164"/>
    <lineage>
        <taxon>Eukaryota</taxon>
        <taxon>Fungi</taxon>
        <taxon>Dikarya</taxon>
        <taxon>Basidiomycota</taxon>
        <taxon>Agaricomycotina</taxon>
        <taxon>Agaricomycetes</taxon>
        <taxon>Polyporales</taxon>
        <taxon>Phanerochaetaceae</taxon>
        <taxon>Phanerochaete</taxon>
    </lineage>
</organism>
<accession>K5WRH5</accession>
<dbReference type="AlphaFoldDB" id="K5WRH5"/>
<feature type="region of interest" description="Disordered" evidence="1">
    <location>
        <begin position="1"/>
        <end position="71"/>
    </location>
</feature>
<reference evidence="2 3" key="1">
    <citation type="journal article" date="2012" name="BMC Genomics">
        <title>Comparative genomics of the white-rot fungi, Phanerochaete carnosa and P. chrysosporium, to elucidate the genetic basis of the distinct wood types they colonize.</title>
        <authorList>
            <person name="Suzuki H."/>
            <person name="MacDonald J."/>
            <person name="Syed K."/>
            <person name="Salamov A."/>
            <person name="Hori C."/>
            <person name="Aerts A."/>
            <person name="Henrissat B."/>
            <person name="Wiebenga A."/>
            <person name="vanKuyk P.A."/>
            <person name="Barry K."/>
            <person name="Lindquist E."/>
            <person name="LaButti K."/>
            <person name="Lapidus A."/>
            <person name="Lucas S."/>
            <person name="Coutinho P."/>
            <person name="Gong Y."/>
            <person name="Samejima M."/>
            <person name="Mahadevan R."/>
            <person name="Abou-Zaid M."/>
            <person name="de Vries R.P."/>
            <person name="Igarashi K."/>
            <person name="Yadav J.S."/>
            <person name="Grigoriev I.V."/>
            <person name="Master E.R."/>
        </authorList>
    </citation>
    <scope>NUCLEOTIDE SEQUENCE [LARGE SCALE GENOMIC DNA]</scope>
    <source>
        <strain evidence="2 3">HHB-10118-sp</strain>
    </source>
</reference>
<evidence type="ECO:0000256" key="1">
    <source>
        <dbReference type="SAM" id="MobiDB-lite"/>
    </source>
</evidence>
<feature type="region of interest" description="Disordered" evidence="1">
    <location>
        <begin position="472"/>
        <end position="496"/>
    </location>
</feature>
<protein>
    <submittedName>
        <fullName evidence="2">Uncharacterized protein</fullName>
    </submittedName>
</protein>
<dbReference type="KEGG" id="pco:PHACADRAFT_248700"/>
<dbReference type="GeneID" id="18914418"/>
<gene>
    <name evidence="2" type="ORF">PHACADRAFT_248700</name>
</gene>
<dbReference type="EMBL" id="JH930468">
    <property type="protein sequence ID" value="EKM61834.1"/>
    <property type="molecule type" value="Genomic_DNA"/>
</dbReference>
<dbReference type="OrthoDB" id="3270840at2759"/>
<proteinExistence type="predicted"/>
<evidence type="ECO:0000313" key="2">
    <source>
        <dbReference type="EMBL" id="EKM61834.1"/>
    </source>
</evidence>
<feature type="region of interest" description="Disordered" evidence="1">
    <location>
        <begin position="282"/>
        <end position="301"/>
    </location>
</feature>
<dbReference type="HOGENOM" id="CLU_042826_0_0_1"/>
<name>K5WRH5_PHACS</name>
<dbReference type="RefSeq" id="XP_007391227.1">
    <property type="nucleotide sequence ID" value="XM_007391165.1"/>
</dbReference>